<reference evidence="4" key="1">
    <citation type="submission" date="2025-08" db="UniProtKB">
        <authorList>
            <consortium name="RefSeq"/>
        </authorList>
    </citation>
    <scope>IDENTIFICATION</scope>
    <source>
        <tissue evidence="4">Muscle</tissue>
    </source>
</reference>
<feature type="compositionally biased region" description="Basic and acidic residues" evidence="1">
    <location>
        <begin position="29"/>
        <end position="44"/>
    </location>
</feature>
<name>A0A6J3KG80_9HYME</name>
<evidence type="ECO:0000313" key="4">
    <source>
        <dbReference type="RefSeq" id="XP_033351910.1"/>
    </source>
</evidence>
<dbReference type="RefSeq" id="XP_033351910.1">
    <property type="nucleotide sequence ID" value="XM_033496019.1"/>
</dbReference>
<accession>A0A6J3KG80</accession>
<evidence type="ECO:0000259" key="2">
    <source>
        <dbReference type="Pfam" id="PF14977"/>
    </source>
</evidence>
<dbReference type="KEGG" id="bvk:117234623"/>
<dbReference type="GeneID" id="117234623"/>
<gene>
    <name evidence="4" type="primary">LOC117234623</name>
</gene>
<dbReference type="Proteomes" id="UP000504631">
    <property type="component" value="Unplaced"/>
</dbReference>
<dbReference type="AlphaFoldDB" id="A0A6J3KG80"/>
<dbReference type="InterPro" id="IPR029281">
    <property type="entry name" value="FAM194_C"/>
</dbReference>
<feature type="domain" description="FAM194 C-terminal" evidence="2">
    <location>
        <begin position="64"/>
        <end position="140"/>
    </location>
</feature>
<protein>
    <submittedName>
        <fullName evidence="4">Uncharacterized protein LOC117234623</fullName>
    </submittedName>
</protein>
<proteinExistence type="predicted"/>
<dbReference type="Pfam" id="PF14977">
    <property type="entry name" value="FAM194"/>
    <property type="match status" value="1"/>
</dbReference>
<feature type="region of interest" description="Disordered" evidence="1">
    <location>
        <begin position="1"/>
        <end position="59"/>
    </location>
</feature>
<evidence type="ECO:0000256" key="1">
    <source>
        <dbReference type="SAM" id="MobiDB-lite"/>
    </source>
</evidence>
<sequence>MNSNMHLCSTQNPFSSASVKASTSPASPRNKEKKVEELKPVVPEHDDEEEEVESGYVEEKKQIRSDDTHHFRPIHLNVNDYVGLKIFNRTNIILRFLADKKSIRIQLGTILNLNEEVESYFVDASLKHGMLKCKFEELLPSRSKLDMIMDGIAEKIQKVRRSARYRELMMAKYRPLLRVWKMSGTRCRPR</sequence>
<evidence type="ECO:0000313" key="3">
    <source>
        <dbReference type="Proteomes" id="UP000504631"/>
    </source>
</evidence>
<organism evidence="3 4">
    <name type="scientific">Bombus vosnesenskii</name>
    <dbReference type="NCBI Taxonomy" id="207650"/>
    <lineage>
        <taxon>Eukaryota</taxon>
        <taxon>Metazoa</taxon>
        <taxon>Ecdysozoa</taxon>
        <taxon>Arthropoda</taxon>
        <taxon>Hexapoda</taxon>
        <taxon>Insecta</taxon>
        <taxon>Pterygota</taxon>
        <taxon>Neoptera</taxon>
        <taxon>Endopterygota</taxon>
        <taxon>Hymenoptera</taxon>
        <taxon>Apocrita</taxon>
        <taxon>Aculeata</taxon>
        <taxon>Apoidea</taxon>
        <taxon>Anthophila</taxon>
        <taxon>Apidae</taxon>
        <taxon>Bombus</taxon>
        <taxon>Pyrobombus</taxon>
    </lineage>
</organism>
<keyword evidence="3" id="KW-1185">Reference proteome</keyword>
<feature type="compositionally biased region" description="Polar residues" evidence="1">
    <location>
        <begin position="1"/>
        <end position="27"/>
    </location>
</feature>